<gene>
    <name evidence="19" type="ORF">CDV56_106619</name>
</gene>
<dbReference type="Gene3D" id="2.60.120.10">
    <property type="entry name" value="Jelly Rolls"/>
    <property type="match status" value="2"/>
</dbReference>
<feature type="compositionally biased region" description="Polar residues" evidence="17">
    <location>
        <begin position="904"/>
        <end position="931"/>
    </location>
</feature>
<dbReference type="InterPro" id="IPR001452">
    <property type="entry name" value="SH3_domain"/>
</dbReference>
<evidence type="ECO:0000256" key="14">
    <source>
        <dbReference type="ARBA" id="ARBA00023212"/>
    </source>
</evidence>
<dbReference type="GeneID" id="38128593"/>
<feature type="compositionally biased region" description="Gly residues" evidence="17">
    <location>
        <begin position="731"/>
        <end position="742"/>
    </location>
</feature>
<dbReference type="EMBL" id="NKHU02000141">
    <property type="protein sequence ID" value="RHZ51998.1"/>
    <property type="molecule type" value="Genomic_DNA"/>
</dbReference>
<evidence type="ECO:0000256" key="7">
    <source>
        <dbReference type="ARBA" id="ARBA00022443"/>
    </source>
</evidence>
<evidence type="ECO:0000256" key="10">
    <source>
        <dbReference type="ARBA" id="ARBA00022737"/>
    </source>
</evidence>
<comment type="caution">
    <text evidence="19">The sequence shown here is derived from an EMBL/GenBank/DDBJ whole genome shotgun (WGS) entry which is preliminary data.</text>
</comment>
<evidence type="ECO:0000256" key="13">
    <source>
        <dbReference type="ARBA" id="ARBA00023203"/>
    </source>
</evidence>
<protein>
    <recommendedName>
        <fullName evidence="6">Actin cytoskeleton-regulatory complex protein SLA1</fullName>
    </recommendedName>
</protein>
<dbReference type="GO" id="GO:0005886">
    <property type="term" value="C:plasma membrane"/>
    <property type="evidence" value="ECO:0007669"/>
    <property type="project" value="UniProtKB-SubCell"/>
</dbReference>
<dbReference type="InterPro" id="IPR013182">
    <property type="entry name" value="DUF1720"/>
</dbReference>
<dbReference type="Proteomes" id="UP000215305">
    <property type="component" value="Unassembled WGS sequence"/>
</dbReference>
<feature type="compositionally biased region" description="Pro residues" evidence="17">
    <location>
        <begin position="854"/>
        <end position="865"/>
    </location>
</feature>
<dbReference type="Pfam" id="PF24081">
    <property type="entry name" value="PH_SLA1"/>
    <property type="match status" value="1"/>
</dbReference>
<feature type="compositionally biased region" description="Basic and acidic residues" evidence="17">
    <location>
        <begin position="540"/>
        <end position="558"/>
    </location>
</feature>
<dbReference type="InterPro" id="IPR035821">
    <property type="entry name" value="Sla1_SH3_3"/>
</dbReference>
<feature type="compositionally biased region" description="Pro residues" evidence="17">
    <location>
        <begin position="872"/>
        <end position="885"/>
    </location>
</feature>
<dbReference type="InterPro" id="IPR035800">
    <property type="entry name" value="Sla1_SH3_1"/>
</dbReference>
<name>A0A397GQQ0_ASPTH</name>
<feature type="compositionally biased region" description="Pro residues" evidence="17">
    <location>
        <begin position="815"/>
        <end position="824"/>
    </location>
</feature>
<dbReference type="VEuPathDB" id="FungiDB:CDV56_106619"/>
<dbReference type="Gene3D" id="2.30.30.40">
    <property type="entry name" value="SH3 Domains"/>
    <property type="match status" value="3"/>
</dbReference>
<evidence type="ECO:0000256" key="9">
    <source>
        <dbReference type="ARBA" id="ARBA00022583"/>
    </source>
</evidence>
<dbReference type="InterPro" id="IPR007131">
    <property type="entry name" value="SHD1"/>
</dbReference>
<evidence type="ECO:0000256" key="16">
    <source>
        <dbReference type="RuleBase" id="RU003457"/>
    </source>
</evidence>
<dbReference type="InterPro" id="IPR013761">
    <property type="entry name" value="SAM/pointed_sf"/>
</dbReference>
<evidence type="ECO:0000256" key="1">
    <source>
        <dbReference type="ARBA" id="ARBA00004125"/>
    </source>
</evidence>
<feature type="compositionally biased region" description="Low complexity" evidence="17">
    <location>
        <begin position="1029"/>
        <end position="1072"/>
    </location>
</feature>
<dbReference type="CDD" id="cd02247">
    <property type="entry name" value="cupin_pirin_C"/>
    <property type="match status" value="1"/>
</dbReference>
<organism evidence="19 20">
    <name type="scientific">Aspergillus thermomutatus</name>
    <name type="common">Neosartorya pseudofischeri</name>
    <dbReference type="NCBI Taxonomy" id="41047"/>
    <lineage>
        <taxon>Eukaryota</taxon>
        <taxon>Fungi</taxon>
        <taxon>Dikarya</taxon>
        <taxon>Ascomycota</taxon>
        <taxon>Pezizomycotina</taxon>
        <taxon>Eurotiomycetes</taxon>
        <taxon>Eurotiomycetidae</taxon>
        <taxon>Eurotiales</taxon>
        <taxon>Aspergillaceae</taxon>
        <taxon>Aspergillus</taxon>
        <taxon>Aspergillus subgen. Fumigati</taxon>
    </lineage>
</organism>
<feature type="compositionally biased region" description="Pro residues" evidence="17">
    <location>
        <begin position="1100"/>
        <end position="1109"/>
    </location>
</feature>
<keyword evidence="7 15" id="KW-0728">SH3 domain</keyword>
<dbReference type="CDD" id="cd11773">
    <property type="entry name" value="SH3_Sla1p_1"/>
    <property type="match status" value="1"/>
</dbReference>
<dbReference type="GO" id="GO:0030479">
    <property type="term" value="C:actin cortical patch"/>
    <property type="evidence" value="ECO:0007669"/>
    <property type="project" value="UniProtKB-SubCell"/>
</dbReference>
<accession>A0A397GQQ0</accession>
<dbReference type="PANTHER" id="PTHR13903:SF8">
    <property type="entry name" value="PIRIN"/>
    <property type="match status" value="1"/>
</dbReference>
<dbReference type="CDD" id="cd11775">
    <property type="entry name" value="SH3_Sla1p_3"/>
    <property type="match status" value="1"/>
</dbReference>
<feature type="region of interest" description="Disordered" evidence="17">
    <location>
        <begin position="853"/>
        <end position="1124"/>
    </location>
</feature>
<dbReference type="SMART" id="SM00326">
    <property type="entry name" value="SH3"/>
    <property type="match status" value="3"/>
</dbReference>
<dbReference type="OrthoDB" id="26539at2759"/>
<feature type="region of interest" description="Disordered" evidence="17">
    <location>
        <begin position="40"/>
        <end position="65"/>
    </location>
</feature>
<feature type="region of interest" description="Disordered" evidence="17">
    <location>
        <begin position="525"/>
        <end position="558"/>
    </location>
</feature>
<feature type="region of interest" description="Disordered" evidence="17">
    <location>
        <begin position="726"/>
        <end position="793"/>
    </location>
</feature>
<comment type="similarity">
    <text evidence="5 16">Belongs to the pirin family.</text>
</comment>
<keyword evidence="8" id="KW-0963">Cytoplasm</keyword>
<dbReference type="Pfam" id="PF03983">
    <property type="entry name" value="SHD1"/>
    <property type="match status" value="1"/>
</dbReference>
<dbReference type="GO" id="GO:0006897">
    <property type="term" value="P:endocytosis"/>
    <property type="evidence" value="ECO:0007669"/>
    <property type="project" value="UniProtKB-KW"/>
</dbReference>
<dbReference type="GO" id="GO:0003779">
    <property type="term" value="F:actin binding"/>
    <property type="evidence" value="ECO:0007669"/>
    <property type="project" value="UniProtKB-KW"/>
</dbReference>
<evidence type="ECO:0000256" key="3">
    <source>
        <dbReference type="ARBA" id="ARBA00004413"/>
    </source>
</evidence>
<dbReference type="PANTHER" id="PTHR13903">
    <property type="entry name" value="PIRIN-RELATED"/>
    <property type="match status" value="1"/>
</dbReference>
<dbReference type="Pfam" id="PF00018">
    <property type="entry name" value="SH3_1"/>
    <property type="match status" value="2"/>
</dbReference>
<dbReference type="InterPro" id="IPR036028">
    <property type="entry name" value="SH3-like_dom_sf"/>
</dbReference>
<evidence type="ECO:0000256" key="8">
    <source>
        <dbReference type="ARBA" id="ARBA00022490"/>
    </source>
</evidence>
<dbReference type="InterPro" id="IPR012093">
    <property type="entry name" value="Pirin"/>
</dbReference>
<dbReference type="InterPro" id="IPR056996">
    <property type="entry name" value="PH_SLA1"/>
</dbReference>
<dbReference type="GO" id="GO:0042802">
    <property type="term" value="F:identical protein binding"/>
    <property type="evidence" value="ECO:0007669"/>
    <property type="project" value="InterPro"/>
</dbReference>
<evidence type="ECO:0000256" key="5">
    <source>
        <dbReference type="ARBA" id="ARBA00008416"/>
    </source>
</evidence>
<reference evidence="19" key="1">
    <citation type="submission" date="2018-08" db="EMBL/GenBank/DDBJ databases">
        <title>Draft genome sequence of azole-resistant Aspergillus thermomutatus (Neosartorya pseudofischeri) strain HMR AF 39, isolated from a human nasal aspirate.</title>
        <authorList>
            <person name="Parent-Michaud M."/>
            <person name="Dufresne P.J."/>
            <person name="Fournier E."/>
            <person name="Martineau C."/>
            <person name="Moreira S."/>
            <person name="Perkins V."/>
            <person name="De Repentigny L."/>
            <person name="Dufresne S.F."/>
        </authorList>
    </citation>
    <scope>NUCLEOTIDE SEQUENCE [LARGE SCALE GENOMIC DNA]</scope>
    <source>
        <strain evidence="19">HMR AF 39</strain>
    </source>
</reference>
<dbReference type="STRING" id="41047.A0A397GQQ0"/>
<dbReference type="InterPro" id="IPR008778">
    <property type="entry name" value="Pirin_C_dom"/>
</dbReference>
<keyword evidence="11" id="KW-0967">Endosome</keyword>
<dbReference type="InterPro" id="IPR003829">
    <property type="entry name" value="Pirin_N_dom"/>
</dbReference>
<evidence type="ECO:0000256" key="6">
    <source>
        <dbReference type="ARBA" id="ARBA00020357"/>
    </source>
</evidence>
<evidence type="ECO:0000256" key="4">
    <source>
        <dbReference type="ARBA" id="ARBA00007948"/>
    </source>
</evidence>
<sequence length="1537" mass="166683">MGFLGVYKAVYDYQPQGEGELELREGDLLYILQKSDEDDWWKAKKKAERDDEDEPEGLVPNNYVEEAPAMSNAKALYDYTRQTDEEVSFSEDAELMVYDTSDPDWTLVGVNGDFGFAPANYIEIQEGATPVATTATPSLPSPAPVEPSAPALPQRPVEVPAEEPVAPASTSSPIDTIQNPAAAAIADIIHKQHASSVEPEPSRDIPPPQPQRPSYQPEDSYQREPSPPPPALPQRPPSQQLSPPVERYSPPEPSPPPRTQYAAVRERDSQGHVQESPPYNRIGQSTPRSPSGYHLYNINEMVEVMGKRKKMPTTLGINIATGTIFISPEGDGDMQEWTADRLTHYSIEGKHVFLDLVRPSKSIDFHAGAKDTAREIVSALGEISGAYRAEGLKEVIAAGAGGGGKKKGQILYDFMAQGDDEVTVAAGDEVVVLDDTKSEEWWMVRRMKNGKEGVVPSSYIEITGFVSSQPTGVESGLSTVERNRLEETRLAKEAMRKSRTDSIDSRTSEVSCAVKLPYQKNSALVREDTENFKQHKKRDSKSNNKPKPDPAKTRQWTDRTKTFTVEAQFIGLQDGKIHLHKTNGVKIAVPIPKMSVEDLEYVEKLTGVSLDEDKPLSDIRRRAQKSEPKSEASRPGASVGPEYDWFDFFLKAGVGPHQCERYAQNFIKDSMDEAILPDITSETLRTLGLKEGDILRVMRHLDNLFGRTGSKSKLRNVSFGGEEVISNGEAGSPGGLFSGPGGVLRNNTRKGRPAPAVQAGDVVDPKAFEQNEDAPKPQERTETPPASAAVEKPVQRGFDDDAWEVKQPKHGASSAPPPSSPPPATATAATTQAPVQKQLTGAMADLSLLQAPLQPTPAQPAPAPTPQASQAPPAPPAIQPQPTAVPTPQMQPQQTGATPGFFNQVAQIAQQPMQTGAQTFSPQQTGFQQASRQRPQPPQNMAQSSLLPPPPQRPLSAPQNFPQQPSTFGPPPLQPQLTGLPQPGPQIAPPGQSMAELSQQRFNPSLQPQPTGFMPQNQFAGGLMPQPTGFQPQSQFGIQQLQQQQTGFQGLAPQPTGFGGFQPQPQQPMPTGINSILPPALQPQPTGMNGTSSMPYTVTSPPPIPPIPQQPTAAPLQPQKTGPAPPVRFGVKHDAPKKLAPQPTGLRANLAQAIEASILAPGSSTAFLTLCPSSITIFLSYQFASDSAHLGILSSSLKAQLSTTLSQYLRKNNITTASISPATTHIEPVVLPLTDMAVPRAIRQAFLAIEQAEGAGARVRRSIGTAKLRNFSPFLMLDHFTIGRGAGFPDHPHRGQETITYLLSGGVDHEDFAGNKGTIGPGDLQFMTAGRGIMHAEMPHENPDGSPNVGMQLWVDLPKELKMCEPRYRDLRASEIPVAEVDGGRVTVKVISGQSHGVDSVRDLAYTPVWLLDVTIRPGGRISQPLPQGWNAFAYTLSGTTVFGSNDATRIVKEFHNVVFDRAGDYVEASVPDNAESESRFILVAGQPLDQKVVQYGPFVLTSQEEVYQAMLDYQTASNGFERVRGWESEIGKRMTR</sequence>
<dbReference type="SUPFAM" id="SSF50044">
    <property type="entry name" value="SH3-domain"/>
    <property type="match status" value="3"/>
</dbReference>
<keyword evidence="12" id="KW-0472">Membrane</keyword>
<dbReference type="InterPro" id="IPR014710">
    <property type="entry name" value="RmlC-like_jellyroll"/>
</dbReference>
<comment type="similarity">
    <text evidence="4">Belongs to the SLA1 family.</text>
</comment>
<evidence type="ECO:0000256" key="11">
    <source>
        <dbReference type="ARBA" id="ARBA00022753"/>
    </source>
</evidence>
<dbReference type="FunFam" id="2.30.30.40:FF:000256">
    <property type="entry name" value="Actin cytoskeleton-regulatory complex protein SLA1"/>
    <property type="match status" value="1"/>
</dbReference>
<feature type="compositionally biased region" description="Basic and acidic residues" evidence="17">
    <location>
        <begin position="616"/>
        <end position="632"/>
    </location>
</feature>
<feature type="region of interest" description="Disordered" evidence="17">
    <location>
        <begin position="132"/>
        <end position="291"/>
    </location>
</feature>
<dbReference type="Pfam" id="PF14604">
    <property type="entry name" value="SH3_9"/>
    <property type="match status" value="1"/>
</dbReference>
<dbReference type="GO" id="GO:0010008">
    <property type="term" value="C:endosome membrane"/>
    <property type="evidence" value="ECO:0007669"/>
    <property type="project" value="UniProtKB-SubCell"/>
</dbReference>
<evidence type="ECO:0000256" key="15">
    <source>
        <dbReference type="PROSITE-ProRule" id="PRU00192"/>
    </source>
</evidence>
<evidence type="ECO:0000256" key="2">
    <source>
        <dbReference type="ARBA" id="ARBA00004134"/>
    </source>
</evidence>
<feature type="region of interest" description="Disordered" evidence="17">
    <location>
        <begin position="616"/>
        <end position="638"/>
    </location>
</feature>
<evidence type="ECO:0000256" key="17">
    <source>
        <dbReference type="SAM" id="MobiDB-lite"/>
    </source>
</evidence>
<dbReference type="Pfam" id="PF05726">
    <property type="entry name" value="Pirin_C"/>
    <property type="match status" value="1"/>
</dbReference>
<dbReference type="Gene3D" id="2.30.30.700">
    <property type="entry name" value="SLA1 homology domain 1"/>
    <property type="match status" value="1"/>
</dbReference>
<keyword evidence="20" id="KW-1185">Reference proteome</keyword>
<dbReference type="Gene3D" id="1.10.150.50">
    <property type="entry name" value="Transcription Factor, Ets-1"/>
    <property type="match status" value="1"/>
</dbReference>
<feature type="compositionally biased region" description="Basic and acidic residues" evidence="17">
    <location>
        <begin position="763"/>
        <end position="782"/>
    </location>
</feature>
<feature type="domain" description="SH3" evidence="18">
    <location>
        <begin position="2"/>
        <end position="69"/>
    </location>
</feature>
<dbReference type="GO" id="GO:0030674">
    <property type="term" value="F:protein-macromolecule adaptor activity"/>
    <property type="evidence" value="ECO:0007669"/>
    <property type="project" value="InterPro"/>
</dbReference>
<dbReference type="CDD" id="cd02909">
    <property type="entry name" value="cupin_pirin_N"/>
    <property type="match status" value="1"/>
</dbReference>
<feature type="compositionally biased region" description="Low complexity" evidence="17">
    <location>
        <begin position="886"/>
        <end position="899"/>
    </location>
</feature>
<evidence type="ECO:0000259" key="18">
    <source>
        <dbReference type="PROSITE" id="PS50002"/>
    </source>
</evidence>
<keyword evidence="13" id="KW-0009">Actin-binding</keyword>
<evidence type="ECO:0000256" key="12">
    <source>
        <dbReference type="ARBA" id="ARBA00023136"/>
    </source>
</evidence>
<keyword evidence="9" id="KW-0254">Endocytosis</keyword>
<keyword evidence="14" id="KW-0206">Cytoskeleton</keyword>
<keyword evidence="10" id="KW-0677">Repeat</keyword>
<feature type="compositionally biased region" description="Polar residues" evidence="17">
    <location>
        <begin position="995"/>
        <end position="1019"/>
    </location>
</feature>
<evidence type="ECO:0000313" key="20">
    <source>
        <dbReference type="Proteomes" id="UP000215305"/>
    </source>
</evidence>
<feature type="compositionally biased region" description="Pro residues" evidence="17">
    <location>
        <begin position="225"/>
        <end position="236"/>
    </location>
</feature>
<dbReference type="GO" id="GO:0043130">
    <property type="term" value="F:ubiquitin binding"/>
    <property type="evidence" value="ECO:0007669"/>
    <property type="project" value="InterPro"/>
</dbReference>
<dbReference type="Pfam" id="PF02678">
    <property type="entry name" value="Pirin"/>
    <property type="match status" value="1"/>
</dbReference>
<dbReference type="Pfam" id="PF08226">
    <property type="entry name" value="DUF1720"/>
    <property type="match status" value="1"/>
</dbReference>
<feature type="region of interest" description="Disordered" evidence="17">
    <location>
        <begin position="806"/>
        <end position="832"/>
    </location>
</feature>
<feature type="domain" description="SH3" evidence="18">
    <location>
        <begin position="70"/>
        <end position="127"/>
    </location>
</feature>
<dbReference type="SUPFAM" id="SSF51182">
    <property type="entry name" value="RmlC-like cupins"/>
    <property type="match status" value="1"/>
</dbReference>
<dbReference type="RefSeq" id="XP_026613165.1">
    <property type="nucleotide sequence ID" value="XM_026760238.1"/>
</dbReference>
<feature type="compositionally biased region" description="Low complexity" evidence="17">
    <location>
        <begin position="148"/>
        <end position="173"/>
    </location>
</feature>
<dbReference type="PROSITE" id="PS50002">
    <property type="entry name" value="SH3"/>
    <property type="match status" value="3"/>
</dbReference>
<feature type="domain" description="SH3" evidence="18">
    <location>
        <begin position="403"/>
        <end position="465"/>
    </location>
</feature>
<feature type="compositionally biased region" description="Low complexity" evidence="17">
    <location>
        <begin position="1110"/>
        <end position="1119"/>
    </location>
</feature>
<evidence type="ECO:0000313" key="19">
    <source>
        <dbReference type="EMBL" id="RHZ51998.1"/>
    </source>
</evidence>
<comment type="subcellular location">
    <subcellularLocation>
        <location evidence="3">Cell membrane</location>
        <topology evidence="3">Peripheral membrane protein</topology>
        <orientation evidence="3">Cytoplasmic side</orientation>
    </subcellularLocation>
    <subcellularLocation>
        <location evidence="2">Cytoplasm</location>
        <location evidence="2">Cytoskeleton</location>
        <location evidence="2">Actin patch</location>
    </subcellularLocation>
    <subcellularLocation>
        <location evidence="1">Endosome membrane</location>
        <topology evidence="1">Peripheral membrane protein</topology>
        <orientation evidence="1">Cytoplasmic side</orientation>
    </subcellularLocation>
</comment>
<feature type="compositionally biased region" description="Polar residues" evidence="17">
    <location>
        <begin position="1083"/>
        <end position="1099"/>
    </location>
</feature>
<dbReference type="PRINTS" id="PR00452">
    <property type="entry name" value="SH3DOMAIN"/>
</dbReference>
<dbReference type="InterPro" id="IPR011051">
    <property type="entry name" value="RmlC_Cupin_sf"/>
</dbReference>
<proteinExistence type="inferred from homology"/>
<feature type="compositionally biased region" description="Low complexity" evidence="17">
    <location>
        <begin position="237"/>
        <end position="248"/>
    </location>
</feature>